<comment type="caution">
    <text evidence="1">The sequence shown here is derived from an EMBL/GenBank/DDBJ whole genome shotgun (WGS) entry which is preliminary data.</text>
</comment>
<dbReference type="EMBL" id="BFBB01000007">
    <property type="protein sequence ID" value="GBF50807.1"/>
    <property type="molecule type" value="Genomic_DNA"/>
</dbReference>
<sequence>MSPGWKTALQKEKDQINYLVYEFKKSSPNLEIGIQNFFLSYYKSISMAMPEPKSDEDIVSSFHILVSLVQKGVLKESGGAIESLFFNILSKMNLIVNDGLSKPISYLINAASKLETSKQIKFFQQIDRLITIVSDLKEFSNTLVCFVWLNGRPEYRKEAIESFANLSLQVQEKIRIETKLQQHNFPSPYLDSFFGPFLPNLPSEFRYKLISGHPLLGGEMKQLPEVLSHNGRFFILSGNQSYELFFDSFGSSLFPTSEWKGTNQKSIQSKIWKVIQEKFFPEQEILSVIENEQFLLLTIQYSYQIYLFYRVNQA</sequence>
<keyword evidence="2" id="KW-1185">Reference proteome</keyword>
<evidence type="ECO:0000313" key="1">
    <source>
        <dbReference type="EMBL" id="GBF50807.1"/>
    </source>
</evidence>
<reference evidence="1 2" key="1">
    <citation type="submission" date="2018-02" db="EMBL/GenBank/DDBJ databases">
        <title>Novel Leptospira species isolated from soil and water in Japan.</title>
        <authorList>
            <person name="Nakao R."/>
            <person name="Masuzawa T."/>
        </authorList>
    </citation>
    <scope>NUCLEOTIDE SEQUENCE [LARGE SCALE GENOMIC DNA]</scope>
    <source>
        <strain evidence="1 2">YH101</strain>
    </source>
</reference>
<dbReference type="RefSeq" id="WP_108976852.1">
    <property type="nucleotide sequence ID" value="NZ_BFBB01000007.1"/>
</dbReference>
<protein>
    <submittedName>
        <fullName evidence="1">Uncharacterized protein</fullName>
    </submittedName>
</protein>
<dbReference type="AlphaFoldDB" id="A0A2P2E1P2"/>
<evidence type="ECO:0000313" key="2">
    <source>
        <dbReference type="Proteomes" id="UP000245133"/>
    </source>
</evidence>
<name>A0A2P2E1P2_9LEPT</name>
<organism evidence="1 2">
    <name type="scientific">Leptospira ryugenii</name>
    <dbReference type="NCBI Taxonomy" id="1917863"/>
    <lineage>
        <taxon>Bacteria</taxon>
        <taxon>Pseudomonadati</taxon>
        <taxon>Spirochaetota</taxon>
        <taxon>Spirochaetia</taxon>
        <taxon>Leptospirales</taxon>
        <taxon>Leptospiraceae</taxon>
        <taxon>Leptospira</taxon>
    </lineage>
</organism>
<proteinExistence type="predicted"/>
<dbReference type="OrthoDB" id="327624at2"/>
<accession>A0A2P2E1P2</accession>
<gene>
    <name evidence="1" type="ORF">LPTSP4_23340</name>
</gene>
<dbReference type="Proteomes" id="UP000245133">
    <property type="component" value="Unassembled WGS sequence"/>
</dbReference>